<dbReference type="RefSeq" id="WP_081899927.1">
    <property type="nucleotide sequence ID" value="NZ_JOEF01000001.1"/>
</dbReference>
<dbReference type="PANTHER" id="PTHR43806">
    <property type="entry name" value="PEPTIDASE S8"/>
    <property type="match status" value="1"/>
</dbReference>
<evidence type="ECO:0000256" key="7">
    <source>
        <dbReference type="RuleBase" id="RU003355"/>
    </source>
</evidence>
<dbReference type="PROSITE" id="PS00137">
    <property type="entry name" value="SUBTILASE_HIS"/>
    <property type="match status" value="1"/>
</dbReference>
<organism evidence="11 12">
    <name type="scientific">Allokutzneria albata</name>
    <name type="common">Kibdelosporangium albatum</name>
    <dbReference type="NCBI Taxonomy" id="211114"/>
    <lineage>
        <taxon>Bacteria</taxon>
        <taxon>Bacillati</taxon>
        <taxon>Actinomycetota</taxon>
        <taxon>Actinomycetes</taxon>
        <taxon>Pseudonocardiales</taxon>
        <taxon>Pseudonocardiaceae</taxon>
        <taxon>Allokutzneria</taxon>
    </lineage>
</organism>
<evidence type="ECO:0000256" key="4">
    <source>
        <dbReference type="ARBA" id="ARBA00022825"/>
    </source>
</evidence>
<dbReference type="InterPro" id="IPR023828">
    <property type="entry name" value="Peptidase_S8_Ser-AS"/>
</dbReference>
<comment type="similarity">
    <text evidence="1 6 7">Belongs to the peptidase S8 family.</text>
</comment>
<dbReference type="Proteomes" id="UP000183376">
    <property type="component" value="Chromosome I"/>
</dbReference>
<dbReference type="PANTHER" id="PTHR43806:SF11">
    <property type="entry name" value="CEREVISIN-RELATED"/>
    <property type="match status" value="1"/>
</dbReference>
<keyword evidence="2 6" id="KW-0645">Protease</keyword>
<evidence type="ECO:0000256" key="8">
    <source>
        <dbReference type="SAM" id="MobiDB-lite"/>
    </source>
</evidence>
<protein>
    <submittedName>
        <fullName evidence="11">Subtilase family protein</fullName>
    </submittedName>
</protein>
<dbReference type="InterPro" id="IPR015500">
    <property type="entry name" value="Peptidase_S8_subtilisin-rel"/>
</dbReference>
<evidence type="ECO:0000313" key="12">
    <source>
        <dbReference type="Proteomes" id="UP000183376"/>
    </source>
</evidence>
<dbReference type="eggNOG" id="COG1404">
    <property type="taxonomic scope" value="Bacteria"/>
</dbReference>
<dbReference type="Pfam" id="PF00082">
    <property type="entry name" value="Peptidase_S8"/>
    <property type="match status" value="1"/>
</dbReference>
<dbReference type="PROSITE" id="PS00138">
    <property type="entry name" value="SUBTILASE_SER"/>
    <property type="match status" value="1"/>
</dbReference>
<dbReference type="AlphaFoldDB" id="A0A1H0BWJ1"/>
<dbReference type="GO" id="GO:0006508">
    <property type="term" value="P:proteolysis"/>
    <property type="evidence" value="ECO:0007669"/>
    <property type="project" value="UniProtKB-KW"/>
</dbReference>
<feature type="compositionally biased region" description="Basic and acidic residues" evidence="8">
    <location>
        <begin position="354"/>
        <end position="374"/>
    </location>
</feature>
<dbReference type="Gene3D" id="3.40.50.200">
    <property type="entry name" value="Peptidase S8/S53 domain"/>
    <property type="match status" value="1"/>
</dbReference>
<dbReference type="PROSITE" id="PS00136">
    <property type="entry name" value="SUBTILASE_ASP"/>
    <property type="match status" value="1"/>
</dbReference>
<dbReference type="SUPFAM" id="SSF52743">
    <property type="entry name" value="Subtilisin-like"/>
    <property type="match status" value="1"/>
</dbReference>
<evidence type="ECO:0000256" key="3">
    <source>
        <dbReference type="ARBA" id="ARBA00022801"/>
    </source>
</evidence>
<evidence type="ECO:0000259" key="10">
    <source>
        <dbReference type="Pfam" id="PF00082"/>
    </source>
</evidence>
<dbReference type="InterPro" id="IPR023827">
    <property type="entry name" value="Peptidase_S8_Asp-AS"/>
</dbReference>
<evidence type="ECO:0000256" key="2">
    <source>
        <dbReference type="ARBA" id="ARBA00022670"/>
    </source>
</evidence>
<feature type="signal peptide" evidence="9">
    <location>
        <begin position="1"/>
        <end position="23"/>
    </location>
</feature>
<dbReference type="STRING" id="211114.SAMN04489726_6889"/>
<dbReference type="InterPro" id="IPR000209">
    <property type="entry name" value="Peptidase_S8/S53_dom"/>
</dbReference>
<feature type="active site" description="Charge relay system" evidence="5 6">
    <location>
        <position position="205"/>
    </location>
</feature>
<reference evidence="11 12" key="1">
    <citation type="submission" date="2016-10" db="EMBL/GenBank/DDBJ databases">
        <authorList>
            <person name="de Groot N.N."/>
        </authorList>
    </citation>
    <scope>NUCLEOTIDE SEQUENCE [LARGE SCALE GENOMIC DNA]</scope>
    <source>
        <strain evidence="11 12">DSM 44149</strain>
    </source>
</reference>
<dbReference type="InterPro" id="IPR022398">
    <property type="entry name" value="Peptidase_S8_His-AS"/>
</dbReference>
<keyword evidence="4 6" id="KW-0720">Serine protease</keyword>
<keyword evidence="12" id="KW-1185">Reference proteome</keyword>
<evidence type="ECO:0000256" key="5">
    <source>
        <dbReference type="PIRSR" id="PIRSR615500-1"/>
    </source>
</evidence>
<name>A0A1H0BWJ1_ALLAB</name>
<dbReference type="InterPro" id="IPR050131">
    <property type="entry name" value="Peptidase_S8_subtilisin-like"/>
</dbReference>
<feature type="region of interest" description="Disordered" evidence="8">
    <location>
        <begin position="350"/>
        <end position="376"/>
    </location>
</feature>
<dbReference type="PROSITE" id="PS51892">
    <property type="entry name" value="SUBTILASE"/>
    <property type="match status" value="1"/>
</dbReference>
<feature type="domain" description="Peptidase S8/S53" evidence="10">
    <location>
        <begin position="197"/>
        <end position="447"/>
    </location>
</feature>
<dbReference type="PRINTS" id="PR00723">
    <property type="entry name" value="SUBTILISIN"/>
</dbReference>
<sequence length="1190" mass="125132">MHSRTTAAVLALSLLALGTPAIAQPLPNPAVSPSRTVTLITGDRVHVDAAGVPVHTEAAPQRTGTAFRVWSENGHHHVVPEDAEAPLDAGRLDRRLFDVTLLLEFGYDDASTPELPLLLTNAAASRSATRPGLGFSSSRTKKTEAVKNWTRLRGSVGARSLTGADKVWLNGKLRMSLDRGVPLTGAPAAWKAGHTAKDVTVAVLDTGVDTTHPDLMGVVAKDFSNSPDGPKDTDGHGTHVASIVAGTGAASGGKYAGMTKGARLLAGKVGERSADEEAVIAGVAWAAVENKAKVINMSFGTPLPHEGPLDELITKVTREHGTLFVAAAGNTGADEKVSYPSTADEALSVANTTKQDRLSKESSRGPRFGDHALKPDISAPGSDIVAAKAAGTFGEGSGLPDQYTLMSGTSMSAPHVTGAAAIIAGLHPDWSPGRIKSALMSTARPVAGATVYGQGSGIVDLDRAIRQQVTAEQGSLSLGHFTWPHTGQKPSTKDVTYRNDADRPITLKLDLSIADGKGKPGDSGQFRLSANEITVPAKGSAKVSVTVDPTLRPGLYGGWLTATADDTVVRTSIGADVENTMRILTVKATGRDGKPARPTVKVTGGTVSRTVRIDANGIGTARLPEGEYLVSSTLAEHGPRGEYKSDPVALVQQVAPKLKLDKDITLEADARKAQRQQVSLDDPSVKVVRQTVSALLGTTTEALTYADSDTPLYLGSLGGSEQRFTHVTHLSAVRPELTAEVVAPHRVPLSLTYDEQSPKLVGEHRLDVVDGKGGGDLKGKLALLTLDPKTEDTAKAVKAAADAGAKAALVVQPARPVFQPLALPTFNAAEHRLSRLVELLKAGPVAVKLLSSKDNPVSYDIALTARSSMVDGGRHEVHKDQLARIDARYRPDGSTTSVRPTMTYAPDSGFPRPQAQGLFRLPAPEVAIGNERTEYVSPGWWLRRLGTDNEPVSESGYSRFDAGRTYRRDWNAAVFAPAFGAGAVNRIDDKIGGMLSLAAPRPAAEGAPSWIGSAPMEGRTTLLLDGKPLFSTDATSFGGVVPPRQGRYELQVRGTRKSTLTTSVDAAWTFRSGPAPDQTAVAVPLLAVDPRLPLDHANAAPAAAPLPIQVFAARQPQAAGRATVTELRVAVSYDEGRTWTDVPVHRTGEAWTGMLPATGKAGGFGSLRIEAKDSEGNSVRQTVLRTHTLS</sequence>
<dbReference type="OrthoDB" id="9795680at2"/>
<evidence type="ECO:0000313" key="11">
    <source>
        <dbReference type="EMBL" id="SDN50049.1"/>
    </source>
</evidence>
<dbReference type="InterPro" id="IPR036852">
    <property type="entry name" value="Peptidase_S8/S53_dom_sf"/>
</dbReference>
<keyword evidence="3 6" id="KW-0378">Hydrolase</keyword>
<feature type="chain" id="PRO_5009247283" evidence="9">
    <location>
        <begin position="24"/>
        <end position="1190"/>
    </location>
</feature>
<proteinExistence type="inferred from homology"/>
<accession>A0A1H0BWJ1</accession>
<dbReference type="EMBL" id="LT629701">
    <property type="protein sequence ID" value="SDN50049.1"/>
    <property type="molecule type" value="Genomic_DNA"/>
</dbReference>
<gene>
    <name evidence="11" type="ORF">SAMN04489726_6889</name>
</gene>
<keyword evidence="9" id="KW-0732">Signal</keyword>
<evidence type="ECO:0000256" key="9">
    <source>
        <dbReference type="SAM" id="SignalP"/>
    </source>
</evidence>
<feature type="active site" description="Charge relay system" evidence="5 6">
    <location>
        <position position="236"/>
    </location>
</feature>
<dbReference type="GO" id="GO:0004252">
    <property type="term" value="F:serine-type endopeptidase activity"/>
    <property type="evidence" value="ECO:0007669"/>
    <property type="project" value="UniProtKB-UniRule"/>
</dbReference>
<evidence type="ECO:0000256" key="6">
    <source>
        <dbReference type="PROSITE-ProRule" id="PRU01240"/>
    </source>
</evidence>
<evidence type="ECO:0000256" key="1">
    <source>
        <dbReference type="ARBA" id="ARBA00011073"/>
    </source>
</evidence>
<feature type="active site" description="Charge relay system" evidence="5 6">
    <location>
        <position position="410"/>
    </location>
</feature>